<organism evidence="2 3">
    <name type="scientific">Ancylobacter oerskovii</name>
    <dbReference type="NCBI Taxonomy" id="459519"/>
    <lineage>
        <taxon>Bacteria</taxon>
        <taxon>Pseudomonadati</taxon>
        <taxon>Pseudomonadota</taxon>
        <taxon>Alphaproteobacteria</taxon>
        <taxon>Hyphomicrobiales</taxon>
        <taxon>Xanthobacteraceae</taxon>
        <taxon>Ancylobacter</taxon>
    </lineage>
</organism>
<evidence type="ECO:0000313" key="2">
    <source>
        <dbReference type="EMBL" id="MFD2142962.1"/>
    </source>
</evidence>
<keyword evidence="1" id="KW-0472">Membrane</keyword>
<accession>A0ABW4Z417</accession>
<comment type="caution">
    <text evidence="2">The sequence shown here is derived from an EMBL/GenBank/DDBJ whole genome shotgun (WGS) entry which is preliminary data.</text>
</comment>
<feature type="transmembrane region" description="Helical" evidence="1">
    <location>
        <begin position="15"/>
        <end position="35"/>
    </location>
</feature>
<keyword evidence="1" id="KW-1133">Transmembrane helix</keyword>
<keyword evidence="1" id="KW-0812">Transmembrane</keyword>
<dbReference type="EMBL" id="JBHUHD010000001">
    <property type="protein sequence ID" value="MFD2142962.1"/>
    <property type="molecule type" value="Genomic_DNA"/>
</dbReference>
<sequence length="101" mass="10676">MPDHPERLSAGWRDIGAGFFLAGTILLGMVAFGDAGTDVDPHLLRAAAPPVADEWLSDDEATGPGAPRVYRVVSPDAGYRHYCQNGTPTLVGAPPSDYPRS</sequence>
<keyword evidence="3" id="KW-1185">Reference proteome</keyword>
<evidence type="ECO:0000313" key="3">
    <source>
        <dbReference type="Proteomes" id="UP001597299"/>
    </source>
</evidence>
<name>A0ABW4Z417_9HYPH</name>
<reference evidence="3" key="1">
    <citation type="journal article" date="2019" name="Int. J. Syst. Evol. Microbiol.">
        <title>The Global Catalogue of Microorganisms (GCM) 10K type strain sequencing project: providing services to taxonomists for standard genome sequencing and annotation.</title>
        <authorList>
            <consortium name="The Broad Institute Genomics Platform"/>
            <consortium name="The Broad Institute Genome Sequencing Center for Infectious Disease"/>
            <person name="Wu L."/>
            <person name="Ma J."/>
        </authorList>
    </citation>
    <scope>NUCLEOTIDE SEQUENCE [LARGE SCALE GENOMIC DNA]</scope>
    <source>
        <strain evidence="3">CCM 7435</strain>
    </source>
</reference>
<evidence type="ECO:0000256" key="1">
    <source>
        <dbReference type="SAM" id="Phobius"/>
    </source>
</evidence>
<protein>
    <submittedName>
        <fullName evidence="2">Uncharacterized protein</fullName>
    </submittedName>
</protein>
<dbReference type="RefSeq" id="WP_213356069.1">
    <property type="nucleotide sequence ID" value="NZ_JAHBGB010000044.1"/>
</dbReference>
<gene>
    <name evidence="2" type="ORF">ACFSNC_21350</name>
</gene>
<dbReference type="Proteomes" id="UP001597299">
    <property type="component" value="Unassembled WGS sequence"/>
</dbReference>
<proteinExistence type="predicted"/>